<dbReference type="AlphaFoldDB" id="A0ABD1D2D2"/>
<dbReference type="PROSITE" id="PS00018">
    <property type="entry name" value="EF_HAND_1"/>
    <property type="match status" value="4"/>
</dbReference>
<reference evidence="4 5" key="1">
    <citation type="submission" date="2024-05" db="EMBL/GenBank/DDBJ databases">
        <title>Culex pipiens pipiens assembly and annotation.</title>
        <authorList>
            <person name="Alout H."/>
            <person name="Durand T."/>
        </authorList>
    </citation>
    <scope>NUCLEOTIDE SEQUENCE [LARGE SCALE GENOMIC DNA]</scope>
    <source>
        <strain evidence="4">HA-2024</strain>
        <tissue evidence="4">Whole body</tissue>
    </source>
</reference>
<proteinExistence type="predicted"/>
<dbReference type="Pfam" id="PF13499">
    <property type="entry name" value="EF-hand_7"/>
    <property type="match status" value="2"/>
</dbReference>
<dbReference type="PANTHER" id="PTHR23048">
    <property type="entry name" value="MYOSIN LIGHT CHAIN 1, 3"/>
    <property type="match status" value="1"/>
</dbReference>
<keyword evidence="1" id="KW-0677">Repeat</keyword>
<sequence>MYYNWSGTVQVPANKTSKFPVPKTMSAHSLTDEQQRQYRQMFETFDKDGNGSITTTELGTLVRALGLNPSIAEIEQMIHEVDLDGSGTIELNEFYVLMARKQREASSEDELRQAFKVFDKNQDGFLTVEELSMVMKNFGERLSDEELADLLEEADVDKDGRINYEEFVTMLTK</sequence>
<dbReference type="EMBL" id="JBEHCU010007922">
    <property type="protein sequence ID" value="KAL1390331.1"/>
    <property type="molecule type" value="Genomic_DNA"/>
</dbReference>
<keyword evidence="5" id="KW-1185">Reference proteome</keyword>
<organism evidence="4 5">
    <name type="scientific">Culex pipiens pipiens</name>
    <name type="common">Northern house mosquito</name>
    <dbReference type="NCBI Taxonomy" id="38569"/>
    <lineage>
        <taxon>Eukaryota</taxon>
        <taxon>Metazoa</taxon>
        <taxon>Ecdysozoa</taxon>
        <taxon>Arthropoda</taxon>
        <taxon>Hexapoda</taxon>
        <taxon>Insecta</taxon>
        <taxon>Pterygota</taxon>
        <taxon>Neoptera</taxon>
        <taxon>Endopterygota</taxon>
        <taxon>Diptera</taxon>
        <taxon>Nematocera</taxon>
        <taxon>Culicoidea</taxon>
        <taxon>Culicidae</taxon>
        <taxon>Culicinae</taxon>
        <taxon>Culicini</taxon>
        <taxon>Culex</taxon>
        <taxon>Culex</taxon>
    </lineage>
</organism>
<dbReference type="Proteomes" id="UP001562425">
    <property type="component" value="Unassembled WGS sequence"/>
</dbReference>
<comment type="caution">
    <text evidence="4">The sequence shown here is derived from an EMBL/GenBank/DDBJ whole genome shotgun (WGS) entry which is preliminary data.</text>
</comment>
<feature type="domain" description="EF-hand" evidence="3">
    <location>
        <begin position="142"/>
        <end position="173"/>
    </location>
</feature>
<evidence type="ECO:0000313" key="5">
    <source>
        <dbReference type="Proteomes" id="UP001562425"/>
    </source>
</evidence>
<evidence type="ECO:0000259" key="3">
    <source>
        <dbReference type="PROSITE" id="PS50222"/>
    </source>
</evidence>
<dbReference type="PROSITE" id="PS50222">
    <property type="entry name" value="EF_HAND_2"/>
    <property type="match status" value="4"/>
</dbReference>
<dbReference type="CDD" id="cd00051">
    <property type="entry name" value="EFh"/>
    <property type="match status" value="2"/>
</dbReference>
<gene>
    <name evidence="4" type="ORF">pipiens_012427</name>
</gene>
<feature type="domain" description="EF-hand" evidence="3">
    <location>
        <begin position="69"/>
        <end position="104"/>
    </location>
</feature>
<keyword evidence="2" id="KW-0106">Calcium</keyword>
<accession>A0ABD1D2D2</accession>
<evidence type="ECO:0000313" key="4">
    <source>
        <dbReference type="EMBL" id="KAL1390331.1"/>
    </source>
</evidence>
<evidence type="ECO:0000256" key="2">
    <source>
        <dbReference type="ARBA" id="ARBA00022837"/>
    </source>
</evidence>
<dbReference type="FunFam" id="1.10.238.10:FF:000001">
    <property type="entry name" value="Calmodulin 1"/>
    <property type="match status" value="1"/>
</dbReference>
<dbReference type="InterPro" id="IPR050230">
    <property type="entry name" value="CALM/Myosin/TropC-like"/>
</dbReference>
<evidence type="ECO:0000256" key="1">
    <source>
        <dbReference type="ARBA" id="ARBA00022737"/>
    </source>
</evidence>
<dbReference type="InterPro" id="IPR018247">
    <property type="entry name" value="EF_Hand_1_Ca_BS"/>
</dbReference>
<dbReference type="Gene3D" id="1.10.238.10">
    <property type="entry name" value="EF-hand"/>
    <property type="match status" value="2"/>
</dbReference>
<feature type="domain" description="EF-hand" evidence="3">
    <location>
        <begin position="106"/>
        <end position="141"/>
    </location>
</feature>
<dbReference type="InterPro" id="IPR002048">
    <property type="entry name" value="EF_hand_dom"/>
</dbReference>
<dbReference type="PANTHER" id="PTHR23048:SF0">
    <property type="entry name" value="CALMODULIN LIKE 3"/>
    <property type="match status" value="1"/>
</dbReference>
<feature type="domain" description="EF-hand" evidence="3">
    <location>
        <begin position="33"/>
        <end position="68"/>
    </location>
</feature>
<dbReference type="InterPro" id="IPR011992">
    <property type="entry name" value="EF-hand-dom_pair"/>
</dbReference>
<name>A0ABD1D2D2_CULPP</name>
<dbReference type="SMART" id="SM00054">
    <property type="entry name" value="EFh"/>
    <property type="match status" value="4"/>
</dbReference>
<protein>
    <recommendedName>
        <fullName evidence="3">EF-hand domain-containing protein</fullName>
    </recommendedName>
</protein>
<dbReference type="SUPFAM" id="SSF47473">
    <property type="entry name" value="EF-hand"/>
    <property type="match status" value="1"/>
</dbReference>